<dbReference type="EMBL" id="JACIBY010000003">
    <property type="protein sequence ID" value="MBB3837859.1"/>
    <property type="molecule type" value="Genomic_DNA"/>
</dbReference>
<accession>A0A7W5ZL77</accession>
<evidence type="ECO:0000256" key="1">
    <source>
        <dbReference type="SAM" id="MobiDB-lite"/>
    </source>
</evidence>
<keyword evidence="2" id="KW-0812">Transmembrane</keyword>
<feature type="transmembrane region" description="Helical" evidence="2">
    <location>
        <begin position="12"/>
        <end position="29"/>
    </location>
</feature>
<feature type="region of interest" description="Disordered" evidence="1">
    <location>
        <begin position="170"/>
        <end position="191"/>
    </location>
</feature>
<reference evidence="3 4" key="1">
    <citation type="submission" date="2020-08" db="EMBL/GenBank/DDBJ databases">
        <title>Genomic Encyclopedia of Type Strains, Phase IV (KMG-IV): sequencing the most valuable type-strain genomes for metagenomic binning, comparative biology and taxonomic classification.</title>
        <authorList>
            <person name="Goeker M."/>
        </authorList>
    </citation>
    <scope>NUCLEOTIDE SEQUENCE [LARGE SCALE GENOMIC DNA]</scope>
    <source>
        <strain evidence="3 4">DSM 17976</strain>
    </source>
</reference>
<dbReference type="Proteomes" id="UP000541352">
    <property type="component" value="Unassembled WGS sequence"/>
</dbReference>
<evidence type="ECO:0000313" key="3">
    <source>
        <dbReference type="EMBL" id="MBB3837859.1"/>
    </source>
</evidence>
<gene>
    <name evidence="3" type="ORF">FHS57_001856</name>
</gene>
<sequence length="216" mass="24116">MKTLKHAPFQGVRRFIGIGVVAFVTLFTLDSCSPNTYTIASGTTYQSYVPPTWAPQGAAVAGVQYYYLPDYGMYYDLSSQLFWYNNAGIWASSAFLPSMYAGINLNSAYIVMLNQGIRRPWLNNSFYVRRYPAGYYAHRSGFSPENRILNMPRPASPRMSAGNIGRQNYRNESARTYQARPQTRQSYQSFSAPRSYGYGGGGFRGGFSGGGRGGRH</sequence>
<keyword evidence="2" id="KW-0472">Membrane</keyword>
<name>A0A7W5ZL77_9BACT</name>
<evidence type="ECO:0000256" key="2">
    <source>
        <dbReference type="SAM" id="Phobius"/>
    </source>
</evidence>
<evidence type="ECO:0000313" key="4">
    <source>
        <dbReference type="Proteomes" id="UP000541352"/>
    </source>
</evidence>
<dbReference type="RefSeq" id="WP_183972747.1">
    <property type="nucleotide sequence ID" value="NZ_JACIBY010000003.1"/>
</dbReference>
<organism evidence="3 4">
    <name type="scientific">Runella defluvii</name>
    <dbReference type="NCBI Taxonomy" id="370973"/>
    <lineage>
        <taxon>Bacteria</taxon>
        <taxon>Pseudomonadati</taxon>
        <taxon>Bacteroidota</taxon>
        <taxon>Cytophagia</taxon>
        <taxon>Cytophagales</taxon>
        <taxon>Spirosomataceae</taxon>
        <taxon>Runella</taxon>
    </lineage>
</organism>
<proteinExistence type="predicted"/>
<keyword evidence="2" id="KW-1133">Transmembrane helix</keyword>
<keyword evidence="4" id="KW-1185">Reference proteome</keyword>
<protein>
    <submittedName>
        <fullName evidence="3">Putative membrane protein YgcG</fullName>
    </submittedName>
</protein>
<dbReference type="AlphaFoldDB" id="A0A7W5ZL77"/>
<comment type="caution">
    <text evidence="3">The sequence shown here is derived from an EMBL/GenBank/DDBJ whole genome shotgun (WGS) entry which is preliminary data.</text>
</comment>